<accession>A0A8T0K5G7</accession>
<dbReference type="EMBL" id="JABFOF010000007">
    <property type="protein sequence ID" value="KAG2391293.1"/>
    <property type="molecule type" value="Genomic_DNA"/>
</dbReference>
<sequence>MGSLRDEGAAERLRRFRVRRNTRDLGFCLAVVLDWSKRTQCSGTVILGMPWMTRKEEKWARLFDSLQVKNGDACLICGLGCCAIGVMVHEKRNRDCSAGEDERSSSTSNVAENEETSWHTTWPCRLPNQYKLTSSIFKD</sequence>
<name>A0A8T0K5G7_PHAAN</name>
<proteinExistence type="predicted"/>
<evidence type="ECO:0000313" key="1">
    <source>
        <dbReference type="EMBL" id="KAG2391293.1"/>
    </source>
</evidence>
<dbReference type="Proteomes" id="UP000743370">
    <property type="component" value="Unassembled WGS sequence"/>
</dbReference>
<dbReference type="AlphaFoldDB" id="A0A8T0K5G7"/>
<organism evidence="1 2">
    <name type="scientific">Phaseolus angularis</name>
    <name type="common">Azuki bean</name>
    <name type="synonym">Vigna angularis</name>
    <dbReference type="NCBI Taxonomy" id="3914"/>
    <lineage>
        <taxon>Eukaryota</taxon>
        <taxon>Viridiplantae</taxon>
        <taxon>Streptophyta</taxon>
        <taxon>Embryophyta</taxon>
        <taxon>Tracheophyta</taxon>
        <taxon>Spermatophyta</taxon>
        <taxon>Magnoliopsida</taxon>
        <taxon>eudicotyledons</taxon>
        <taxon>Gunneridae</taxon>
        <taxon>Pentapetalae</taxon>
        <taxon>rosids</taxon>
        <taxon>fabids</taxon>
        <taxon>Fabales</taxon>
        <taxon>Fabaceae</taxon>
        <taxon>Papilionoideae</taxon>
        <taxon>50 kb inversion clade</taxon>
        <taxon>NPAAA clade</taxon>
        <taxon>indigoferoid/millettioid clade</taxon>
        <taxon>Phaseoleae</taxon>
        <taxon>Vigna</taxon>
    </lineage>
</organism>
<protein>
    <submittedName>
        <fullName evidence="1">Uncharacterized protein</fullName>
    </submittedName>
</protein>
<evidence type="ECO:0000313" key="2">
    <source>
        <dbReference type="Proteomes" id="UP000743370"/>
    </source>
</evidence>
<gene>
    <name evidence="1" type="ORF">HKW66_Vig0129460</name>
</gene>
<comment type="caution">
    <text evidence="1">The sequence shown here is derived from an EMBL/GenBank/DDBJ whole genome shotgun (WGS) entry which is preliminary data.</text>
</comment>
<reference evidence="1 2" key="1">
    <citation type="submission" date="2020-05" db="EMBL/GenBank/DDBJ databases">
        <title>Vigna angularis (adzuki bean) Var. LongXiaoDou No. 4 denovo assembly.</title>
        <authorList>
            <person name="Xiang H."/>
        </authorList>
    </citation>
    <scope>NUCLEOTIDE SEQUENCE [LARGE SCALE GENOMIC DNA]</scope>
    <source>
        <tissue evidence="1">Leaf</tissue>
    </source>
</reference>